<evidence type="ECO:0000256" key="1">
    <source>
        <dbReference type="SAM" id="Phobius"/>
    </source>
</evidence>
<dbReference type="AlphaFoldDB" id="A0A6G0T2V5"/>
<gene>
    <name evidence="2" type="ORF">AGLY_014725</name>
</gene>
<dbReference type="Proteomes" id="UP000475862">
    <property type="component" value="Unassembled WGS sequence"/>
</dbReference>
<keyword evidence="1" id="KW-0472">Membrane</keyword>
<accession>A0A6G0T2V5</accession>
<organism evidence="2 3">
    <name type="scientific">Aphis glycines</name>
    <name type="common">Soybean aphid</name>
    <dbReference type="NCBI Taxonomy" id="307491"/>
    <lineage>
        <taxon>Eukaryota</taxon>
        <taxon>Metazoa</taxon>
        <taxon>Ecdysozoa</taxon>
        <taxon>Arthropoda</taxon>
        <taxon>Hexapoda</taxon>
        <taxon>Insecta</taxon>
        <taxon>Pterygota</taxon>
        <taxon>Neoptera</taxon>
        <taxon>Paraneoptera</taxon>
        <taxon>Hemiptera</taxon>
        <taxon>Sternorrhyncha</taxon>
        <taxon>Aphidomorpha</taxon>
        <taxon>Aphidoidea</taxon>
        <taxon>Aphididae</taxon>
        <taxon>Aphidini</taxon>
        <taxon>Aphis</taxon>
        <taxon>Aphis</taxon>
    </lineage>
</organism>
<comment type="caution">
    <text evidence="2">The sequence shown here is derived from an EMBL/GenBank/DDBJ whole genome shotgun (WGS) entry which is preliminary data.</text>
</comment>
<feature type="transmembrane region" description="Helical" evidence="1">
    <location>
        <begin position="51"/>
        <end position="75"/>
    </location>
</feature>
<keyword evidence="1" id="KW-1133">Transmembrane helix</keyword>
<proteinExistence type="predicted"/>
<sequence length="330" mass="39689">MDIATLGVTFRLFYGVHNYCAHKLPEFYIKKIEELKFERLVYTNDRCEGHLAYNITLIFVIVFNLLLSSMCSIYSDQLDDELHSATVEIDLPRLFRLKHIYSAVQCTMCIYMAMTYHKYFILFEFKKIMVDFYGRTLQIKKIAEHNTDMDDEKGDLSFNYLNTPKLNHILKMPIYITRTCFKFLQLFANIHDFDEFLSIFKLQTLIHEELCIKFLNKSLSLCNSKTYEKINVEFFNLKYKYKNFMNFQLKILLAYFRDFVKQFIRNLFFWTPKIVFNLVYEFGWGDSKKIRLLHVERRGFRTWLSNHPRPTSECAFRIDDESIIILSTYI</sequence>
<reference evidence="2 3" key="1">
    <citation type="submission" date="2019-08" db="EMBL/GenBank/DDBJ databases">
        <title>The genome of the soybean aphid Biotype 1, its phylome, world population structure and adaptation to the North American continent.</title>
        <authorList>
            <person name="Giordano R."/>
            <person name="Donthu R.K."/>
            <person name="Hernandez A.G."/>
            <person name="Wright C.L."/>
            <person name="Zimin A.V."/>
        </authorList>
    </citation>
    <scope>NUCLEOTIDE SEQUENCE [LARGE SCALE GENOMIC DNA]</scope>
    <source>
        <tissue evidence="2">Whole aphids</tissue>
    </source>
</reference>
<protein>
    <submittedName>
        <fullName evidence="2">Uncharacterized protein</fullName>
    </submittedName>
</protein>
<feature type="transmembrane region" description="Helical" evidence="1">
    <location>
        <begin position="100"/>
        <end position="119"/>
    </location>
</feature>
<evidence type="ECO:0000313" key="2">
    <source>
        <dbReference type="EMBL" id="KAE9524675.1"/>
    </source>
</evidence>
<keyword evidence="3" id="KW-1185">Reference proteome</keyword>
<evidence type="ECO:0000313" key="3">
    <source>
        <dbReference type="Proteomes" id="UP000475862"/>
    </source>
</evidence>
<dbReference type="EMBL" id="VYZN01000065">
    <property type="protein sequence ID" value="KAE9524675.1"/>
    <property type="molecule type" value="Genomic_DNA"/>
</dbReference>
<keyword evidence="1" id="KW-0812">Transmembrane</keyword>
<name>A0A6G0T2V5_APHGL</name>